<dbReference type="CDD" id="cd01392">
    <property type="entry name" value="HTH_LacI"/>
    <property type="match status" value="1"/>
</dbReference>
<evidence type="ECO:0000256" key="2">
    <source>
        <dbReference type="ARBA" id="ARBA00023125"/>
    </source>
</evidence>
<dbReference type="GO" id="GO:0003700">
    <property type="term" value="F:DNA-binding transcription factor activity"/>
    <property type="evidence" value="ECO:0007669"/>
    <property type="project" value="TreeGrafter"/>
</dbReference>
<dbReference type="PROSITE" id="PS50932">
    <property type="entry name" value="HTH_LACI_2"/>
    <property type="match status" value="1"/>
</dbReference>
<dbReference type="InterPro" id="IPR010982">
    <property type="entry name" value="Lambda_DNA-bd_dom_sf"/>
</dbReference>
<dbReference type="SUPFAM" id="SSF53822">
    <property type="entry name" value="Periplasmic binding protein-like I"/>
    <property type="match status" value="1"/>
</dbReference>
<feature type="domain" description="HTH lacI-type" evidence="5">
    <location>
        <begin position="7"/>
        <end position="61"/>
    </location>
</feature>
<evidence type="ECO:0000313" key="7">
    <source>
        <dbReference type="Proteomes" id="UP000198546"/>
    </source>
</evidence>
<keyword evidence="7" id="KW-1185">Reference proteome</keyword>
<dbReference type="Gene3D" id="3.40.50.2300">
    <property type="match status" value="2"/>
</dbReference>
<evidence type="ECO:0000256" key="1">
    <source>
        <dbReference type="ARBA" id="ARBA00023015"/>
    </source>
</evidence>
<accession>A0A1G6TX02</accession>
<dbReference type="SMART" id="SM00354">
    <property type="entry name" value="HTH_LACI"/>
    <property type="match status" value="1"/>
</dbReference>
<dbReference type="OrthoDB" id="3226810at2"/>
<dbReference type="RefSeq" id="WP_090590703.1">
    <property type="nucleotide sequence ID" value="NZ_LT629688.1"/>
</dbReference>
<gene>
    <name evidence="6" type="ORF">SAMN04489747_0715</name>
</gene>
<dbReference type="CDD" id="cd06267">
    <property type="entry name" value="PBP1_LacI_sugar_binding-like"/>
    <property type="match status" value="1"/>
</dbReference>
<name>A0A1G6TX02_9ACTN</name>
<keyword evidence="1" id="KW-0805">Transcription regulation</keyword>
<dbReference type="SUPFAM" id="SSF47413">
    <property type="entry name" value="lambda repressor-like DNA-binding domains"/>
    <property type="match status" value="1"/>
</dbReference>
<organism evidence="6 7">
    <name type="scientific">Auraticoccus monumenti</name>
    <dbReference type="NCBI Taxonomy" id="675864"/>
    <lineage>
        <taxon>Bacteria</taxon>
        <taxon>Bacillati</taxon>
        <taxon>Actinomycetota</taxon>
        <taxon>Actinomycetes</taxon>
        <taxon>Propionibacteriales</taxon>
        <taxon>Propionibacteriaceae</taxon>
        <taxon>Auraticoccus</taxon>
    </lineage>
</organism>
<dbReference type="AlphaFoldDB" id="A0A1G6TX02"/>
<feature type="region of interest" description="Disordered" evidence="4">
    <location>
        <begin position="323"/>
        <end position="345"/>
    </location>
</feature>
<evidence type="ECO:0000256" key="4">
    <source>
        <dbReference type="SAM" id="MobiDB-lite"/>
    </source>
</evidence>
<evidence type="ECO:0000259" key="5">
    <source>
        <dbReference type="PROSITE" id="PS50932"/>
    </source>
</evidence>
<sequence>MEPAPTTRLDDVARALGVSAATVSRALSGKAGVSTQLAERVRETARSMGYVANEHARSLAGGTSSVVGLVVHEIGDPYFTEIAGGLVEAAEEHDLLVQVCHAGRDPGRELKQVRTLVAHGVRAIVLAGSGHTDPEVEAGVRATLEGYTVRGGRVVVIGRRHLDSDALGPDNTGAGAALARHLHDLGHRRVVVLSGPSWLTTVEDRLSGIRSVLDARGDVDLQVLETDFTRDGAAAAALTALERWPATTAVLALNDAMAIGVLDSLRRRGVDVPGQVSVVGFDDVAVAAQLSPSLTTTRFPLADMGREALDLVLAPPGASPRRRRIDHELVVRESTAPPPTDHHQE</sequence>
<dbReference type="GO" id="GO:0000976">
    <property type="term" value="F:transcription cis-regulatory region binding"/>
    <property type="evidence" value="ECO:0007669"/>
    <property type="project" value="TreeGrafter"/>
</dbReference>
<keyword evidence="3" id="KW-0804">Transcription</keyword>
<dbReference type="InterPro" id="IPR000843">
    <property type="entry name" value="HTH_LacI"/>
</dbReference>
<evidence type="ECO:0000256" key="3">
    <source>
        <dbReference type="ARBA" id="ARBA00023163"/>
    </source>
</evidence>
<dbReference type="Proteomes" id="UP000198546">
    <property type="component" value="Chromosome i"/>
</dbReference>
<dbReference type="Gene3D" id="1.10.260.40">
    <property type="entry name" value="lambda repressor-like DNA-binding domains"/>
    <property type="match status" value="1"/>
</dbReference>
<dbReference type="Pfam" id="PF13377">
    <property type="entry name" value="Peripla_BP_3"/>
    <property type="match status" value="1"/>
</dbReference>
<dbReference type="STRING" id="675864.SAMN04489747_0715"/>
<dbReference type="PANTHER" id="PTHR30146:SF153">
    <property type="entry name" value="LACTOSE OPERON REPRESSOR"/>
    <property type="match status" value="1"/>
</dbReference>
<dbReference type="EMBL" id="LT629688">
    <property type="protein sequence ID" value="SDD32887.1"/>
    <property type="molecule type" value="Genomic_DNA"/>
</dbReference>
<reference evidence="6 7" key="1">
    <citation type="submission" date="2016-10" db="EMBL/GenBank/DDBJ databases">
        <authorList>
            <person name="de Groot N.N."/>
        </authorList>
    </citation>
    <scope>NUCLEOTIDE SEQUENCE [LARGE SCALE GENOMIC DNA]</scope>
    <source>
        <strain evidence="6 7">MON 2.2</strain>
    </source>
</reference>
<keyword evidence="2" id="KW-0238">DNA-binding</keyword>
<proteinExistence type="predicted"/>
<dbReference type="InterPro" id="IPR046335">
    <property type="entry name" value="LacI/GalR-like_sensor"/>
</dbReference>
<protein>
    <submittedName>
        <fullName evidence="6">Transcriptional regulator, LacI family</fullName>
    </submittedName>
</protein>
<dbReference type="InterPro" id="IPR028082">
    <property type="entry name" value="Peripla_BP_I"/>
</dbReference>
<dbReference type="Pfam" id="PF00356">
    <property type="entry name" value="LacI"/>
    <property type="match status" value="1"/>
</dbReference>
<dbReference type="PANTHER" id="PTHR30146">
    <property type="entry name" value="LACI-RELATED TRANSCRIPTIONAL REPRESSOR"/>
    <property type="match status" value="1"/>
</dbReference>
<evidence type="ECO:0000313" key="6">
    <source>
        <dbReference type="EMBL" id="SDD32887.1"/>
    </source>
</evidence>